<dbReference type="GeneID" id="68092814"/>
<proteinExistence type="predicted"/>
<feature type="region of interest" description="Disordered" evidence="5">
    <location>
        <begin position="1"/>
        <end position="26"/>
    </location>
</feature>
<reference evidence="7 8" key="1">
    <citation type="journal article" date="2018" name="BMC Genomics">
        <title>The genome of Naegleria lovaniensis, the basis for a comparative approach to unravel pathogenicity factors of the human pathogenic amoeba N. fowleri.</title>
        <authorList>
            <person name="Liechti N."/>
            <person name="Schurch N."/>
            <person name="Bruggmann R."/>
            <person name="Wittwer M."/>
        </authorList>
    </citation>
    <scope>NUCLEOTIDE SEQUENCE [LARGE SCALE GENOMIC DNA]</scope>
    <source>
        <strain evidence="7 8">ATCC 30569</strain>
    </source>
</reference>
<sequence length="392" mass="43757">MSTQHHEESSTMPMSTATSAAKCQHVPTTTPFPPPFLINNSNANNNMIKPSTTVLMDSPFSSLYTTNSYSSSLQNQPFNTSYSSFPSQNYYSSSISSMGEPSSRLNPYYDQTIGTLHTATNHFVNNNNNNTNVDSSAQNSSTTPMGQPQQLFPTNTIMYNNNNNNNTSLNPNSKSQQGNAPSLNTAVGGDWSPSVTHLPNMSTPIKTVASLNKNIPMLQTNLKRPSNSIQQQQQPFGNDVSTTDSQSSPPPVTTQTSSNRNLPKDAVAILKSWFFDHQAHPYPTEEEKAMLCEKTGLSHKRINYWFINARRRLLPNLKKEEKKAKSVTSIPKRKRRLDESSRNRSHRHQPSSSFITRSMSDGADEMDVHVQDLGEENNWVVECLLELSKNDY</sequence>
<evidence type="ECO:0000313" key="8">
    <source>
        <dbReference type="Proteomes" id="UP000816034"/>
    </source>
</evidence>
<comment type="subcellular location">
    <subcellularLocation>
        <location evidence="4">Nucleus</location>
    </subcellularLocation>
</comment>
<feature type="domain" description="Homeobox" evidence="6">
    <location>
        <begin position="253"/>
        <end position="316"/>
    </location>
</feature>
<accession>A0AA88KP06</accession>
<dbReference type="SUPFAM" id="SSF46689">
    <property type="entry name" value="Homeodomain-like"/>
    <property type="match status" value="1"/>
</dbReference>
<name>A0AA88KP06_NAELO</name>
<feature type="compositionally biased region" description="Low complexity" evidence="5">
    <location>
        <begin position="239"/>
        <end position="258"/>
    </location>
</feature>
<keyword evidence="2 4" id="KW-0371">Homeobox</keyword>
<dbReference type="GO" id="GO:0003677">
    <property type="term" value="F:DNA binding"/>
    <property type="evidence" value="ECO:0007669"/>
    <property type="project" value="UniProtKB-UniRule"/>
</dbReference>
<feature type="region of interest" description="Disordered" evidence="5">
    <location>
        <begin position="317"/>
        <end position="358"/>
    </location>
</feature>
<gene>
    <name evidence="7" type="ORF">C9374_000352</name>
</gene>
<keyword evidence="8" id="KW-1185">Reference proteome</keyword>
<feature type="DNA-binding region" description="Homeobox" evidence="4">
    <location>
        <begin position="255"/>
        <end position="317"/>
    </location>
</feature>
<protein>
    <recommendedName>
        <fullName evidence="6">Homeobox domain-containing protein</fullName>
    </recommendedName>
</protein>
<keyword evidence="1 4" id="KW-0238">DNA-binding</keyword>
<dbReference type="RefSeq" id="XP_044552905.1">
    <property type="nucleotide sequence ID" value="XM_044693057.1"/>
</dbReference>
<dbReference type="Gene3D" id="1.10.10.60">
    <property type="entry name" value="Homeodomain-like"/>
    <property type="match status" value="1"/>
</dbReference>
<feature type="compositionally biased region" description="Polar residues" evidence="5">
    <location>
        <begin position="133"/>
        <end position="153"/>
    </location>
</feature>
<dbReference type="InterPro" id="IPR009057">
    <property type="entry name" value="Homeodomain-like_sf"/>
</dbReference>
<dbReference type="PROSITE" id="PS50071">
    <property type="entry name" value="HOMEOBOX_2"/>
    <property type="match status" value="1"/>
</dbReference>
<dbReference type="PANTHER" id="PTHR11850">
    <property type="entry name" value="HOMEOBOX PROTEIN TRANSCRIPTION FACTORS"/>
    <property type="match status" value="1"/>
</dbReference>
<feature type="compositionally biased region" description="Polar residues" evidence="5">
    <location>
        <begin position="173"/>
        <end position="185"/>
    </location>
</feature>
<organism evidence="7 8">
    <name type="scientific">Naegleria lovaniensis</name>
    <name type="common">Amoeba</name>
    <dbReference type="NCBI Taxonomy" id="51637"/>
    <lineage>
        <taxon>Eukaryota</taxon>
        <taxon>Discoba</taxon>
        <taxon>Heterolobosea</taxon>
        <taxon>Tetramitia</taxon>
        <taxon>Eutetramitia</taxon>
        <taxon>Vahlkampfiidae</taxon>
        <taxon>Naegleria</taxon>
    </lineage>
</organism>
<evidence type="ECO:0000256" key="2">
    <source>
        <dbReference type="ARBA" id="ARBA00023155"/>
    </source>
</evidence>
<dbReference type="SMART" id="SM00389">
    <property type="entry name" value="HOX"/>
    <property type="match status" value="1"/>
</dbReference>
<dbReference type="EMBL" id="PYSW02000009">
    <property type="protein sequence ID" value="KAG2388913.1"/>
    <property type="molecule type" value="Genomic_DNA"/>
</dbReference>
<dbReference type="GO" id="GO:0005634">
    <property type="term" value="C:nucleus"/>
    <property type="evidence" value="ECO:0007669"/>
    <property type="project" value="UniProtKB-SubCell"/>
</dbReference>
<dbReference type="Pfam" id="PF05920">
    <property type="entry name" value="Homeobox_KN"/>
    <property type="match status" value="1"/>
</dbReference>
<feature type="region of interest" description="Disordered" evidence="5">
    <location>
        <begin position="124"/>
        <end position="197"/>
    </location>
</feature>
<feature type="compositionally biased region" description="Low complexity" evidence="5">
    <location>
        <begin position="154"/>
        <end position="172"/>
    </location>
</feature>
<evidence type="ECO:0000256" key="3">
    <source>
        <dbReference type="ARBA" id="ARBA00023242"/>
    </source>
</evidence>
<feature type="compositionally biased region" description="Polar residues" evidence="5">
    <location>
        <begin position="224"/>
        <end position="236"/>
    </location>
</feature>
<evidence type="ECO:0000313" key="7">
    <source>
        <dbReference type="EMBL" id="KAG2388913.1"/>
    </source>
</evidence>
<feature type="region of interest" description="Disordered" evidence="5">
    <location>
        <begin position="224"/>
        <end position="263"/>
    </location>
</feature>
<dbReference type="InterPro" id="IPR008422">
    <property type="entry name" value="KN_HD"/>
</dbReference>
<feature type="compositionally biased region" description="Low complexity" evidence="5">
    <location>
        <begin position="10"/>
        <end position="21"/>
    </location>
</feature>
<dbReference type="CDD" id="cd00086">
    <property type="entry name" value="homeodomain"/>
    <property type="match status" value="1"/>
</dbReference>
<keyword evidence="3 4" id="KW-0539">Nucleus</keyword>
<evidence type="ECO:0000259" key="6">
    <source>
        <dbReference type="PROSITE" id="PS50071"/>
    </source>
</evidence>
<evidence type="ECO:0000256" key="5">
    <source>
        <dbReference type="SAM" id="MobiDB-lite"/>
    </source>
</evidence>
<evidence type="ECO:0000256" key="4">
    <source>
        <dbReference type="PROSITE-ProRule" id="PRU00108"/>
    </source>
</evidence>
<dbReference type="GO" id="GO:0006355">
    <property type="term" value="P:regulation of DNA-templated transcription"/>
    <property type="evidence" value="ECO:0007669"/>
    <property type="project" value="InterPro"/>
</dbReference>
<comment type="caution">
    <text evidence="7">The sequence shown here is derived from an EMBL/GenBank/DDBJ whole genome shotgun (WGS) entry which is preliminary data.</text>
</comment>
<dbReference type="InterPro" id="IPR001356">
    <property type="entry name" value="HD"/>
</dbReference>
<evidence type="ECO:0000256" key="1">
    <source>
        <dbReference type="ARBA" id="ARBA00023125"/>
    </source>
</evidence>
<dbReference type="InterPro" id="IPR050224">
    <property type="entry name" value="TALE_homeobox"/>
</dbReference>
<dbReference type="AlphaFoldDB" id="A0AA88KP06"/>
<dbReference type="Proteomes" id="UP000816034">
    <property type="component" value="Unassembled WGS sequence"/>
</dbReference>